<dbReference type="GO" id="GO:1990429">
    <property type="term" value="C:peroxisomal importomer complex"/>
    <property type="evidence" value="ECO:0007669"/>
    <property type="project" value="TreeGrafter"/>
</dbReference>
<feature type="region of interest" description="Disordered" evidence="8">
    <location>
        <begin position="142"/>
        <end position="206"/>
    </location>
</feature>
<feature type="compositionally biased region" description="Pro residues" evidence="8">
    <location>
        <begin position="184"/>
        <end position="201"/>
    </location>
</feature>
<reference evidence="10 11" key="1">
    <citation type="submission" date="2015-08" db="EMBL/GenBank/DDBJ databases">
        <title>Genome sequencing of Penicillium nordicum.</title>
        <authorList>
            <person name="Nguyen H.D."/>
            <person name="Seifert K.A."/>
        </authorList>
    </citation>
    <scope>NUCLEOTIDE SEQUENCE [LARGE SCALE GENOMIC DNA]</scope>
    <source>
        <strain evidence="10 11">DAOMC 185683</strain>
    </source>
</reference>
<dbReference type="GO" id="GO:0016560">
    <property type="term" value="P:protein import into peroxisome matrix, docking"/>
    <property type="evidence" value="ECO:0007669"/>
    <property type="project" value="UniProtKB-UniRule"/>
</dbReference>
<evidence type="ECO:0000256" key="5">
    <source>
        <dbReference type="ARBA" id="ARBA00029691"/>
    </source>
</evidence>
<feature type="region of interest" description="Disordered" evidence="8">
    <location>
        <begin position="298"/>
        <end position="319"/>
    </location>
</feature>
<evidence type="ECO:0000313" key="11">
    <source>
        <dbReference type="Proteomes" id="UP000037696"/>
    </source>
</evidence>
<dbReference type="GO" id="GO:0005778">
    <property type="term" value="C:peroxisomal membrane"/>
    <property type="evidence" value="ECO:0007669"/>
    <property type="project" value="UniProtKB-SubCell"/>
</dbReference>
<keyword evidence="11" id="KW-1185">Reference proteome</keyword>
<dbReference type="Gene3D" id="1.10.10.10">
    <property type="entry name" value="Winged helix-like DNA-binding domain superfamily/Winged helix DNA-binding domain"/>
    <property type="match status" value="1"/>
</dbReference>
<dbReference type="GO" id="GO:0005102">
    <property type="term" value="F:signaling receptor binding"/>
    <property type="evidence" value="ECO:0007669"/>
    <property type="project" value="TreeGrafter"/>
</dbReference>
<evidence type="ECO:0000256" key="7">
    <source>
        <dbReference type="RuleBase" id="RU367032"/>
    </source>
</evidence>
<name>A0A0M8P606_9EURO</name>
<dbReference type="Pfam" id="PF04695">
    <property type="entry name" value="Pex14_N"/>
    <property type="match status" value="1"/>
</dbReference>
<evidence type="ECO:0000256" key="8">
    <source>
        <dbReference type="SAM" id="MobiDB-lite"/>
    </source>
</evidence>
<dbReference type="PANTHER" id="PTHR23058:SF5">
    <property type="entry name" value="PEROXISOMAL MEMBRANE PROTEIN PEX14"/>
    <property type="match status" value="1"/>
</dbReference>
<dbReference type="PANTHER" id="PTHR23058">
    <property type="entry name" value="PEROXISOMAL MEMBRANE PROTEIN PEX14"/>
    <property type="match status" value="1"/>
</dbReference>
<organism evidence="10 11">
    <name type="scientific">Penicillium nordicum</name>
    <dbReference type="NCBI Taxonomy" id="229535"/>
    <lineage>
        <taxon>Eukaryota</taxon>
        <taxon>Fungi</taxon>
        <taxon>Dikarya</taxon>
        <taxon>Ascomycota</taxon>
        <taxon>Pezizomycotina</taxon>
        <taxon>Eurotiomycetes</taxon>
        <taxon>Eurotiomycetidae</taxon>
        <taxon>Eurotiales</taxon>
        <taxon>Aspergillaceae</taxon>
        <taxon>Penicillium</taxon>
    </lineage>
</organism>
<keyword evidence="7" id="KW-0813">Transport</keyword>
<keyword evidence="7" id="KW-0653">Protein transport</keyword>
<dbReference type="AlphaFoldDB" id="A0A0M8P606"/>
<protein>
    <recommendedName>
        <fullName evidence="4 7">Peroxisomal membrane protein PEX14</fullName>
    </recommendedName>
    <alternativeName>
        <fullName evidence="5 7">Peroxin-14</fullName>
    </alternativeName>
</protein>
<feature type="region of interest" description="Disordered" evidence="8">
    <location>
        <begin position="64"/>
        <end position="96"/>
    </location>
</feature>
<keyword evidence="7" id="KW-0472">Membrane</keyword>
<evidence type="ECO:0000256" key="3">
    <source>
        <dbReference type="ARBA" id="ARBA00023140"/>
    </source>
</evidence>
<comment type="caution">
    <text evidence="10">The sequence shown here is derived from an EMBL/GenBank/DDBJ whole genome shotgun (WGS) entry which is preliminary data.</text>
</comment>
<proteinExistence type="inferred from homology"/>
<evidence type="ECO:0000259" key="9">
    <source>
        <dbReference type="Pfam" id="PF04695"/>
    </source>
</evidence>
<evidence type="ECO:0000256" key="4">
    <source>
        <dbReference type="ARBA" id="ARBA00029502"/>
    </source>
</evidence>
<evidence type="ECO:0000256" key="6">
    <source>
        <dbReference type="ARBA" id="ARBA00046271"/>
    </source>
</evidence>
<dbReference type="InterPro" id="IPR025655">
    <property type="entry name" value="PEX14"/>
</dbReference>
<dbReference type="InterPro" id="IPR036388">
    <property type="entry name" value="WH-like_DNA-bd_sf"/>
</dbReference>
<comment type="subcellular location">
    <subcellularLocation>
        <location evidence="6 7">Peroxisome membrane</location>
    </subcellularLocation>
</comment>
<accession>A0A0M8P606</accession>
<evidence type="ECO:0000256" key="1">
    <source>
        <dbReference type="ARBA" id="ARBA00005443"/>
    </source>
</evidence>
<evidence type="ECO:0000256" key="2">
    <source>
        <dbReference type="ARBA" id="ARBA00023010"/>
    </source>
</evidence>
<dbReference type="InterPro" id="IPR006785">
    <property type="entry name" value="Pex14_N"/>
</dbReference>
<dbReference type="Proteomes" id="UP000037696">
    <property type="component" value="Unassembled WGS sequence"/>
</dbReference>
<dbReference type="STRING" id="229535.A0A0M8P606"/>
<gene>
    <name evidence="10" type="ORF">ACN38_g8015</name>
</gene>
<dbReference type="EMBL" id="LHQQ01000141">
    <property type="protein sequence ID" value="KOS41120.1"/>
    <property type="molecule type" value="Genomic_DNA"/>
</dbReference>
<sequence>MAKCTAKLIPQVYTRVGTAEVGLTWPQVRGKVPSPLYNTPPTPLLSHISGECVRYLIMPDDTSKSASIPSWQTANKTTEESPSPTSDNAPATTASTSRQALLDQASKFLEDESIRDAPTERKVSFLESKGLSSDDIEQVLGISRNAEPSSSSTAAEDKTQEEEPSTSPIHSGATPSPPTTTTSSPPPSNPMPQSLPAPAPTAAPRDVPPIITYPEFLFESSKPPPLVTMRSLLYTLYGAAGLGASLYGASEYLVKPMLANLTSARHELANTAETNLQKLNEKLEKTVSVIPAELTARKSKSYNDEEDDDASSITSDPTELFHRDVATQTSPEPTPVVGATGAVNSADSAAVSPLTAVDTHISRVESITSKLREIVDSEKDASTLDDSTRTRLTELHHYCDGLIYSGPTYSTGSYGVWNSNTSGSNDNSSMRKAEDEAIAGFRADIRGVKGALLSARNFPASRGGRLGGLPVGGR</sequence>
<comment type="function">
    <text evidence="7">Component of the PEX13-PEX14 docking complex, a translocon channel that specifically mediates the import of peroxisomal cargo proteins bound to PEX5 receptor. The PEX13-PEX14 docking complex forms a large import pore which can be opened to a diameter of about 9 nm. Mechanistically, PEX5 receptor along with cargo proteins associates with the PEX14 subunit of the PEX13-PEX14 docking complex in the cytosol, leading to the insertion of the receptor into the organelle membrane with the concomitant translocation of the cargo into the peroxisome matrix.</text>
</comment>
<keyword evidence="2" id="KW-0811">Translocation</keyword>
<keyword evidence="3 7" id="KW-0576">Peroxisome</keyword>
<feature type="domain" description="Peroxisome membrane anchor protein Pex14p N-terminal" evidence="9">
    <location>
        <begin position="98"/>
        <end position="141"/>
    </location>
</feature>
<dbReference type="OrthoDB" id="441517at2759"/>
<evidence type="ECO:0000313" key="10">
    <source>
        <dbReference type="EMBL" id="KOS41120.1"/>
    </source>
</evidence>
<comment type="similarity">
    <text evidence="1 7">Belongs to the peroxin-14 family.</text>
</comment>